<keyword evidence="4" id="KW-0418">Kinase</keyword>
<dbReference type="Gene3D" id="3.40.1190.20">
    <property type="match status" value="1"/>
</dbReference>
<dbReference type="EMBL" id="CP060712">
    <property type="protein sequence ID" value="QNN49963.1"/>
    <property type="molecule type" value="Genomic_DNA"/>
</dbReference>
<organism evidence="8 9">
    <name type="scientific">Phycicoccus endophyticus</name>
    <dbReference type="NCBI Taxonomy" id="1690220"/>
    <lineage>
        <taxon>Bacteria</taxon>
        <taxon>Bacillati</taxon>
        <taxon>Actinomycetota</taxon>
        <taxon>Actinomycetes</taxon>
        <taxon>Micrococcales</taxon>
        <taxon>Intrasporangiaceae</taxon>
        <taxon>Phycicoccus</taxon>
    </lineage>
</organism>
<dbReference type="GO" id="GO:0016301">
    <property type="term" value="F:kinase activity"/>
    <property type="evidence" value="ECO:0007669"/>
    <property type="project" value="UniProtKB-KW"/>
</dbReference>
<proteinExistence type="inferred from homology"/>
<dbReference type="KEGG" id="pei:H9L10_02465"/>
<accession>A0A7G9R2Y8</accession>
<evidence type="ECO:0000256" key="5">
    <source>
        <dbReference type="ARBA" id="ARBA00022840"/>
    </source>
</evidence>
<keyword evidence="2 6" id="KW-0808">Transferase</keyword>
<dbReference type="SUPFAM" id="SSF53613">
    <property type="entry name" value="Ribokinase-like"/>
    <property type="match status" value="1"/>
</dbReference>
<dbReference type="PIRSF" id="PIRSF000535">
    <property type="entry name" value="1PFK/6PFK/LacC"/>
    <property type="match status" value="1"/>
</dbReference>
<dbReference type="AlphaFoldDB" id="A0A7G9R2Y8"/>
<dbReference type="InterPro" id="IPR017583">
    <property type="entry name" value="Tagatose/fructose_Pkinase"/>
</dbReference>
<protein>
    <recommendedName>
        <fullName evidence="7">Carbohydrate kinase PfkB domain-containing protein</fullName>
    </recommendedName>
</protein>
<dbReference type="GO" id="GO:0005524">
    <property type="term" value="F:ATP binding"/>
    <property type="evidence" value="ECO:0007669"/>
    <property type="project" value="UniProtKB-KW"/>
</dbReference>
<evidence type="ECO:0000313" key="9">
    <source>
        <dbReference type="Proteomes" id="UP000515976"/>
    </source>
</evidence>
<name>A0A7G9R2Y8_9MICO</name>
<dbReference type="PANTHER" id="PTHR46566:SF2">
    <property type="entry name" value="ATP-DEPENDENT 6-PHOSPHOFRUCTOKINASE ISOZYME 2"/>
    <property type="match status" value="1"/>
</dbReference>
<dbReference type="InterPro" id="IPR011611">
    <property type="entry name" value="PfkB_dom"/>
</dbReference>
<keyword evidence="5" id="KW-0067">ATP-binding</keyword>
<keyword evidence="3" id="KW-0547">Nucleotide-binding</keyword>
<gene>
    <name evidence="8" type="ORF">H9L10_02465</name>
</gene>
<comment type="similarity">
    <text evidence="1">Belongs to the carbohydrate kinase PfkB family.</text>
</comment>
<evidence type="ECO:0000256" key="1">
    <source>
        <dbReference type="ARBA" id="ARBA00010688"/>
    </source>
</evidence>
<evidence type="ECO:0000256" key="6">
    <source>
        <dbReference type="PIRNR" id="PIRNR000535"/>
    </source>
</evidence>
<dbReference type="Pfam" id="PF00294">
    <property type="entry name" value="PfkB"/>
    <property type="match status" value="1"/>
</dbReference>
<dbReference type="PANTHER" id="PTHR46566">
    <property type="entry name" value="1-PHOSPHOFRUCTOKINASE-RELATED"/>
    <property type="match status" value="1"/>
</dbReference>
<reference evidence="8 9" key="1">
    <citation type="submission" date="2020-08" db="EMBL/GenBank/DDBJ databases">
        <title>Genome sequence of Phycicoccus endophyticus JCM 31784T.</title>
        <authorList>
            <person name="Hyun D.-W."/>
            <person name="Bae J.-W."/>
        </authorList>
    </citation>
    <scope>NUCLEOTIDE SEQUENCE [LARGE SCALE GENOMIC DNA]</scope>
    <source>
        <strain evidence="8 9">JCM 31784</strain>
    </source>
</reference>
<evidence type="ECO:0000256" key="2">
    <source>
        <dbReference type="ARBA" id="ARBA00022679"/>
    </source>
</evidence>
<evidence type="ECO:0000256" key="4">
    <source>
        <dbReference type="ARBA" id="ARBA00022777"/>
    </source>
</evidence>
<evidence type="ECO:0000313" key="8">
    <source>
        <dbReference type="EMBL" id="QNN49963.1"/>
    </source>
</evidence>
<dbReference type="GO" id="GO:0005975">
    <property type="term" value="P:carbohydrate metabolic process"/>
    <property type="evidence" value="ECO:0007669"/>
    <property type="project" value="InterPro"/>
</dbReference>
<evidence type="ECO:0000259" key="7">
    <source>
        <dbReference type="Pfam" id="PF00294"/>
    </source>
</evidence>
<dbReference type="Proteomes" id="UP000515976">
    <property type="component" value="Chromosome"/>
</dbReference>
<keyword evidence="9" id="KW-1185">Reference proteome</keyword>
<evidence type="ECO:0000256" key="3">
    <source>
        <dbReference type="ARBA" id="ARBA00022741"/>
    </source>
</evidence>
<feature type="domain" description="Carbohydrate kinase PfkB" evidence="7">
    <location>
        <begin position="8"/>
        <end position="294"/>
    </location>
</feature>
<dbReference type="GO" id="GO:0016773">
    <property type="term" value="F:phosphotransferase activity, alcohol group as acceptor"/>
    <property type="evidence" value="ECO:0007669"/>
    <property type="project" value="InterPro"/>
</dbReference>
<sequence length="316" mass="32258">MLVVTPNTCIDVTTWLATLVPGTVSRSSRTVSTAGGKGVNVCRTLRTLGRTHRLVGLAPREDARLEQLLAAEGCAFVPVHHDGQGRLAMIFLEDAGRVTVVNGRGPEPEQWDTSALLPTVRAELAGAPAVACSGSLPPGLAPDTYGRVVEAAHAAGVEAYVDAAPAVLEATLPFGPDLVSPNVGEAEALLHGRTDENVEESGEDLLDRCLEASRELHARGARRAVVTAGSHGAALTTAEGTWWLGAARVPVANPIGAGDSFLAGTSDALLAGAPDVVAVRTGMAVAAAAVQHETGGMLDPALVAPALAALPDPVAR</sequence>
<dbReference type="InterPro" id="IPR029056">
    <property type="entry name" value="Ribokinase-like"/>
</dbReference>